<proteinExistence type="predicted"/>
<evidence type="ECO:0000256" key="1">
    <source>
        <dbReference type="SAM" id="Phobius"/>
    </source>
</evidence>
<organism evidence="2 3">
    <name type="scientific">Pisolithus tinctorius Marx 270</name>
    <dbReference type="NCBI Taxonomy" id="870435"/>
    <lineage>
        <taxon>Eukaryota</taxon>
        <taxon>Fungi</taxon>
        <taxon>Dikarya</taxon>
        <taxon>Basidiomycota</taxon>
        <taxon>Agaricomycotina</taxon>
        <taxon>Agaricomycetes</taxon>
        <taxon>Agaricomycetidae</taxon>
        <taxon>Boletales</taxon>
        <taxon>Sclerodermatineae</taxon>
        <taxon>Pisolithaceae</taxon>
        <taxon>Pisolithus</taxon>
    </lineage>
</organism>
<keyword evidence="1" id="KW-0812">Transmembrane</keyword>
<dbReference type="InParanoid" id="A0A0C3PAM5"/>
<dbReference type="HOGENOM" id="CLU_2997418_0_0_1"/>
<evidence type="ECO:0000313" key="3">
    <source>
        <dbReference type="Proteomes" id="UP000054217"/>
    </source>
</evidence>
<feature type="transmembrane region" description="Helical" evidence="1">
    <location>
        <begin position="34"/>
        <end position="56"/>
    </location>
</feature>
<keyword evidence="1" id="KW-1133">Transmembrane helix</keyword>
<reference evidence="2 3" key="1">
    <citation type="submission" date="2014-04" db="EMBL/GenBank/DDBJ databases">
        <authorList>
            <consortium name="DOE Joint Genome Institute"/>
            <person name="Kuo A."/>
            <person name="Kohler A."/>
            <person name="Costa M.D."/>
            <person name="Nagy L.G."/>
            <person name="Floudas D."/>
            <person name="Copeland A."/>
            <person name="Barry K.W."/>
            <person name="Cichocki N."/>
            <person name="Veneault-Fourrey C."/>
            <person name="LaButti K."/>
            <person name="Lindquist E.A."/>
            <person name="Lipzen A."/>
            <person name="Lundell T."/>
            <person name="Morin E."/>
            <person name="Murat C."/>
            <person name="Sun H."/>
            <person name="Tunlid A."/>
            <person name="Henrissat B."/>
            <person name="Grigoriev I.V."/>
            <person name="Hibbett D.S."/>
            <person name="Martin F."/>
            <person name="Nordberg H.P."/>
            <person name="Cantor M.N."/>
            <person name="Hua S.X."/>
        </authorList>
    </citation>
    <scope>NUCLEOTIDE SEQUENCE [LARGE SCALE GENOMIC DNA]</scope>
    <source>
        <strain evidence="2 3">Marx 270</strain>
    </source>
</reference>
<evidence type="ECO:0000313" key="2">
    <source>
        <dbReference type="EMBL" id="KIO04966.1"/>
    </source>
</evidence>
<dbReference type="EMBL" id="KN831968">
    <property type="protein sequence ID" value="KIO04966.1"/>
    <property type="molecule type" value="Genomic_DNA"/>
</dbReference>
<name>A0A0C3PAM5_PISTI</name>
<sequence>MTYTPINRLNDSEESWLGDSEENWHNDNKEIATVAVWIAFASLLDHACIADFLYFCV</sequence>
<dbReference type="Proteomes" id="UP000054217">
    <property type="component" value="Unassembled WGS sequence"/>
</dbReference>
<reference evidence="3" key="2">
    <citation type="submission" date="2015-01" db="EMBL/GenBank/DDBJ databases">
        <title>Evolutionary Origins and Diversification of the Mycorrhizal Mutualists.</title>
        <authorList>
            <consortium name="DOE Joint Genome Institute"/>
            <consortium name="Mycorrhizal Genomics Consortium"/>
            <person name="Kohler A."/>
            <person name="Kuo A."/>
            <person name="Nagy L.G."/>
            <person name="Floudas D."/>
            <person name="Copeland A."/>
            <person name="Barry K.W."/>
            <person name="Cichocki N."/>
            <person name="Veneault-Fourrey C."/>
            <person name="LaButti K."/>
            <person name="Lindquist E.A."/>
            <person name="Lipzen A."/>
            <person name="Lundell T."/>
            <person name="Morin E."/>
            <person name="Murat C."/>
            <person name="Riley R."/>
            <person name="Ohm R."/>
            <person name="Sun H."/>
            <person name="Tunlid A."/>
            <person name="Henrissat B."/>
            <person name="Grigoriev I.V."/>
            <person name="Hibbett D.S."/>
            <person name="Martin F."/>
        </authorList>
    </citation>
    <scope>NUCLEOTIDE SEQUENCE [LARGE SCALE GENOMIC DNA]</scope>
    <source>
        <strain evidence="3">Marx 270</strain>
    </source>
</reference>
<keyword evidence="1" id="KW-0472">Membrane</keyword>
<keyword evidence="3" id="KW-1185">Reference proteome</keyword>
<protein>
    <submittedName>
        <fullName evidence="2">Uncharacterized protein</fullName>
    </submittedName>
</protein>
<accession>A0A0C3PAM5</accession>
<gene>
    <name evidence="2" type="ORF">M404DRAFT_1000049</name>
</gene>
<dbReference type="AlphaFoldDB" id="A0A0C3PAM5"/>